<proteinExistence type="predicted"/>
<dbReference type="GO" id="GO:0016020">
    <property type="term" value="C:membrane"/>
    <property type="evidence" value="ECO:0007669"/>
    <property type="project" value="TreeGrafter"/>
</dbReference>
<organism evidence="2 3">
    <name type="scientific">Streptomyces caelestis</name>
    <dbReference type="NCBI Taxonomy" id="36816"/>
    <lineage>
        <taxon>Bacteria</taxon>
        <taxon>Bacillati</taxon>
        <taxon>Actinomycetota</taxon>
        <taxon>Actinomycetes</taxon>
        <taxon>Kitasatosporales</taxon>
        <taxon>Streptomycetaceae</taxon>
        <taxon>Streptomyces</taxon>
    </lineage>
</organism>
<dbReference type="PRINTS" id="PR00111">
    <property type="entry name" value="ABHYDROLASE"/>
</dbReference>
<dbReference type="GO" id="GO:0003824">
    <property type="term" value="F:catalytic activity"/>
    <property type="evidence" value="ECO:0007669"/>
    <property type="project" value="UniProtKB-ARBA"/>
</dbReference>
<dbReference type="InterPro" id="IPR000073">
    <property type="entry name" value="AB_hydrolase_1"/>
</dbReference>
<dbReference type="PANTHER" id="PTHR43798">
    <property type="entry name" value="MONOACYLGLYCEROL LIPASE"/>
    <property type="match status" value="1"/>
</dbReference>
<comment type="caution">
    <text evidence="2">The sequence shown here is derived from an EMBL/GenBank/DDBJ whole genome shotgun (WGS) entry which is preliminary data.</text>
</comment>
<dbReference type="RefSeq" id="WP_230299692.1">
    <property type="nucleotide sequence ID" value="NZ_JACHNE010000001.1"/>
</dbReference>
<dbReference type="EMBL" id="JACHNE010000001">
    <property type="protein sequence ID" value="MBB5792499.1"/>
    <property type="molecule type" value="Genomic_DNA"/>
</dbReference>
<protein>
    <submittedName>
        <fullName evidence="2">Pimeloyl-ACP methyl ester carboxylesterase</fullName>
    </submittedName>
</protein>
<evidence type="ECO:0000259" key="1">
    <source>
        <dbReference type="Pfam" id="PF00561"/>
    </source>
</evidence>
<evidence type="ECO:0000313" key="3">
    <source>
        <dbReference type="Proteomes" id="UP000590647"/>
    </source>
</evidence>
<feature type="domain" description="AB hydrolase-1" evidence="1">
    <location>
        <begin position="11"/>
        <end position="240"/>
    </location>
</feature>
<dbReference type="AlphaFoldDB" id="A0A7W9GYS7"/>
<dbReference type="SUPFAM" id="SSF53474">
    <property type="entry name" value="alpha/beta-Hydrolases"/>
    <property type="match status" value="1"/>
</dbReference>
<dbReference type="InterPro" id="IPR029058">
    <property type="entry name" value="AB_hydrolase_fold"/>
</dbReference>
<dbReference type="Gene3D" id="3.40.50.1820">
    <property type="entry name" value="alpha/beta hydrolase"/>
    <property type="match status" value="1"/>
</dbReference>
<dbReference type="InterPro" id="IPR050266">
    <property type="entry name" value="AB_hydrolase_sf"/>
</dbReference>
<reference evidence="2 3" key="1">
    <citation type="submission" date="2020-08" db="EMBL/GenBank/DDBJ databases">
        <title>Sequencing the genomes of 1000 actinobacteria strains.</title>
        <authorList>
            <person name="Klenk H.-P."/>
        </authorList>
    </citation>
    <scope>NUCLEOTIDE SEQUENCE [LARGE SCALE GENOMIC DNA]</scope>
    <source>
        <strain evidence="2 3">DSM 40084</strain>
    </source>
</reference>
<dbReference type="Proteomes" id="UP000590647">
    <property type="component" value="Unassembled WGS sequence"/>
</dbReference>
<gene>
    <name evidence="2" type="ORF">HDA41_000463</name>
</gene>
<accession>A0A7W9GYS7</accession>
<evidence type="ECO:0000313" key="2">
    <source>
        <dbReference type="EMBL" id="MBB5792499.1"/>
    </source>
</evidence>
<name>A0A7W9GYS7_9ACTN</name>
<dbReference type="PANTHER" id="PTHR43798:SF33">
    <property type="entry name" value="HYDROLASE, PUTATIVE (AFU_ORTHOLOGUE AFUA_2G14860)-RELATED"/>
    <property type="match status" value="1"/>
</dbReference>
<keyword evidence="3" id="KW-1185">Reference proteome</keyword>
<dbReference type="Pfam" id="PF00561">
    <property type="entry name" value="Abhydrolase_1"/>
    <property type="match status" value="1"/>
</dbReference>
<sequence>MNAPLLQGTGPALLLAHGAGSDVQDSYGPLIDDLTEYRTVIGPDYPGSGDTPLPGRPLTLDELADHITESAVRHGAETYAISGFSMGCSVAIRAAVRHPQRVTALILSAGFAHPNPRLRLAVDTWRALGRHLPESRELAAYLSLMVGGPEWLDERSTDEIEEQLTLFAGGLPPGTDAQLALFDHIDVRPDLARIAVPTLVVSPLRDLLITPLHSRELADGIPGARLATLDCGHAIAAEEPAAWAALIRDFLTSVEETPGRVRG</sequence>